<evidence type="ECO:0000256" key="1">
    <source>
        <dbReference type="SAM" id="MobiDB-lite"/>
    </source>
</evidence>
<reference evidence="4 5" key="1">
    <citation type="submission" date="2019-09" db="EMBL/GenBank/DDBJ databases">
        <title>Whole genome shotgun sequencing (WGS) of Ellagibacter isourolithinifaciens DSM 104140(T) and Adlercreutzia muris DSM 29508(T).</title>
        <authorList>
            <person name="Stoll D.A."/>
            <person name="Danylec N."/>
            <person name="Huch M."/>
        </authorList>
    </citation>
    <scope>NUCLEOTIDE SEQUENCE [LARGE SCALE GENOMIC DNA]</scope>
    <source>
        <strain evidence="4 5">DSM 104140</strain>
    </source>
</reference>
<dbReference type="SMART" id="SM00421">
    <property type="entry name" value="HTH_LUXR"/>
    <property type="match status" value="1"/>
</dbReference>
<keyword evidence="2" id="KW-0472">Membrane</keyword>
<dbReference type="InterPro" id="IPR036388">
    <property type="entry name" value="WH-like_DNA-bd_sf"/>
</dbReference>
<feature type="compositionally biased region" description="Polar residues" evidence="1">
    <location>
        <begin position="525"/>
        <end position="534"/>
    </location>
</feature>
<feature type="domain" description="HTH luxR-type" evidence="3">
    <location>
        <begin position="439"/>
        <end position="505"/>
    </location>
</feature>
<feature type="transmembrane region" description="Helical" evidence="2">
    <location>
        <begin position="42"/>
        <end position="63"/>
    </location>
</feature>
<dbReference type="AlphaFoldDB" id="A0A6N6NKB6"/>
<sequence length="534" mass="57223">MNTIAKNTFIAMVSLALFYFIFLESNSFYLSSMSSFSLESKIATTIVPIMGLNALGFLCYPLYSLKLSRRKRRGTALVFAILWIVCLIIAATVSSPIAIVGAGYLSFFIMGVLGGNAYFGVAMMLAQSNRLITSVALAHAAGILLHLICFHIPLGRAGDAALLGLGIIAFSLVALFGWPSLQVPREGAAVDRMGNPIYPRKILDLQGAVAPPNLQEPRGFAIQLVALTILLAVLFNVLNSVTSLGTPWVNQYAEVWPRLVVAVCGVAAGVFFDIDRRRHMGTVVLCVAFLAMAAALAAGSGLNITVCRVVFYAGSGIFAVFYLSLFIWLAAYMRVPQLWAGMGKVISNVVALVVTIPSAALAQANDQALTSLAFVLFAAVLILMTRAGMLAPDYEERISSYSEKSTDAEETPDHESAEKPDQESPEQASPRSPEEALAAFCESYGLTKRESDVLAAVVSDERPLKHVAAELGVGLRTVQHHLTSLYKKTGTQTRTGLTALFIEESQNGAQARESHEEQPSEATRGASTEGASGE</sequence>
<feature type="transmembrane region" description="Helical" evidence="2">
    <location>
        <begin position="99"/>
        <end position="119"/>
    </location>
</feature>
<evidence type="ECO:0000313" key="5">
    <source>
        <dbReference type="Proteomes" id="UP000468668"/>
    </source>
</evidence>
<feature type="compositionally biased region" description="Basic and acidic residues" evidence="1">
    <location>
        <begin position="401"/>
        <end position="422"/>
    </location>
</feature>
<comment type="caution">
    <text evidence="4">The sequence shown here is derived from an EMBL/GenBank/DDBJ whole genome shotgun (WGS) entry which is preliminary data.</text>
</comment>
<feature type="transmembrane region" description="Helical" evidence="2">
    <location>
        <begin position="281"/>
        <end position="304"/>
    </location>
</feature>
<keyword evidence="2" id="KW-1133">Transmembrane helix</keyword>
<dbReference type="SUPFAM" id="SSF46894">
    <property type="entry name" value="C-terminal effector domain of the bipartite response regulators"/>
    <property type="match status" value="1"/>
</dbReference>
<dbReference type="InterPro" id="IPR016032">
    <property type="entry name" value="Sig_transdc_resp-reg_C-effctor"/>
</dbReference>
<proteinExistence type="predicted"/>
<feature type="transmembrane region" description="Helical" evidence="2">
    <location>
        <begin position="255"/>
        <end position="274"/>
    </location>
</feature>
<feature type="transmembrane region" description="Helical" evidence="2">
    <location>
        <begin position="75"/>
        <end position="93"/>
    </location>
</feature>
<dbReference type="EMBL" id="WAJR01000020">
    <property type="protein sequence ID" value="KAB1640009.1"/>
    <property type="molecule type" value="Genomic_DNA"/>
</dbReference>
<feature type="transmembrane region" description="Helical" evidence="2">
    <location>
        <begin position="160"/>
        <end position="178"/>
    </location>
</feature>
<feature type="region of interest" description="Disordered" evidence="1">
    <location>
        <begin position="503"/>
        <end position="534"/>
    </location>
</feature>
<dbReference type="GO" id="GO:0003677">
    <property type="term" value="F:DNA binding"/>
    <property type="evidence" value="ECO:0007669"/>
    <property type="project" value="InterPro"/>
</dbReference>
<feature type="transmembrane region" description="Helical" evidence="2">
    <location>
        <begin position="131"/>
        <end position="154"/>
    </location>
</feature>
<dbReference type="PROSITE" id="PS50043">
    <property type="entry name" value="HTH_LUXR_2"/>
    <property type="match status" value="1"/>
</dbReference>
<evidence type="ECO:0000256" key="2">
    <source>
        <dbReference type="SAM" id="Phobius"/>
    </source>
</evidence>
<feature type="transmembrane region" description="Helical" evidence="2">
    <location>
        <begin position="310"/>
        <end position="333"/>
    </location>
</feature>
<organism evidence="4 5">
    <name type="scientific">Ellagibacter isourolithinifaciens</name>
    <dbReference type="NCBI Taxonomy" id="2137581"/>
    <lineage>
        <taxon>Bacteria</taxon>
        <taxon>Bacillati</taxon>
        <taxon>Actinomycetota</taxon>
        <taxon>Coriobacteriia</taxon>
        <taxon>Eggerthellales</taxon>
        <taxon>Eggerthellaceae</taxon>
        <taxon>Ellagibacter</taxon>
    </lineage>
</organism>
<gene>
    <name evidence="4" type="ORF">F8C90_07750</name>
</gene>
<dbReference type="GO" id="GO:0006355">
    <property type="term" value="P:regulation of DNA-templated transcription"/>
    <property type="evidence" value="ECO:0007669"/>
    <property type="project" value="InterPro"/>
</dbReference>
<evidence type="ECO:0000313" key="4">
    <source>
        <dbReference type="EMBL" id="KAB1640009.1"/>
    </source>
</evidence>
<dbReference type="Proteomes" id="UP000468668">
    <property type="component" value="Unassembled WGS sequence"/>
</dbReference>
<name>A0A6N6NKB6_9ACTN</name>
<dbReference type="Pfam" id="PF00196">
    <property type="entry name" value="GerE"/>
    <property type="match status" value="1"/>
</dbReference>
<feature type="transmembrane region" description="Helical" evidence="2">
    <location>
        <begin position="345"/>
        <end position="362"/>
    </location>
</feature>
<dbReference type="OrthoDB" id="3172004at2"/>
<keyword evidence="5" id="KW-1185">Reference proteome</keyword>
<protein>
    <submittedName>
        <fullName evidence="4">Helix-turn-helix transcriptional regulator</fullName>
    </submittedName>
</protein>
<accession>A0A6N6NKB6</accession>
<dbReference type="Gene3D" id="1.10.10.10">
    <property type="entry name" value="Winged helix-like DNA-binding domain superfamily/Winged helix DNA-binding domain"/>
    <property type="match status" value="1"/>
</dbReference>
<dbReference type="InterPro" id="IPR000792">
    <property type="entry name" value="Tscrpt_reg_LuxR_C"/>
</dbReference>
<feature type="region of interest" description="Disordered" evidence="1">
    <location>
        <begin position="401"/>
        <end position="434"/>
    </location>
</feature>
<keyword evidence="2" id="KW-0812">Transmembrane</keyword>
<evidence type="ECO:0000259" key="3">
    <source>
        <dbReference type="PROSITE" id="PS50043"/>
    </source>
</evidence>
<feature type="transmembrane region" description="Helical" evidence="2">
    <location>
        <begin position="9"/>
        <end position="30"/>
    </location>
</feature>
<feature type="transmembrane region" description="Helical" evidence="2">
    <location>
        <begin position="368"/>
        <end position="389"/>
    </location>
</feature>
<feature type="transmembrane region" description="Helical" evidence="2">
    <location>
        <begin position="224"/>
        <end position="249"/>
    </location>
</feature>